<keyword evidence="3 7" id="KW-0436">Ligase</keyword>
<dbReference type="InterPro" id="IPR036526">
    <property type="entry name" value="C-N_Hydrolase_sf"/>
</dbReference>
<dbReference type="Pfam" id="PF02540">
    <property type="entry name" value="NAD_synthase"/>
    <property type="match status" value="1"/>
</dbReference>
<name>A0A1A9F3A1_9GAMM</name>
<dbReference type="SUPFAM" id="SSF52402">
    <property type="entry name" value="Adenine nucleotide alpha hydrolases-like"/>
    <property type="match status" value="1"/>
</dbReference>
<evidence type="ECO:0000313" key="11">
    <source>
        <dbReference type="EMBL" id="ANG64706.1"/>
    </source>
</evidence>
<dbReference type="PROSITE" id="PS50263">
    <property type="entry name" value="CN_HYDROLASE"/>
    <property type="match status" value="1"/>
</dbReference>
<dbReference type="InterPro" id="IPR003010">
    <property type="entry name" value="C-N_Hydrolase"/>
</dbReference>
<feature type="active site" description="Proton acceptor; for glutaminase activity" evidence="7">
    <location>
        <position position="58"/>
    </location>
</feature>
<keyword evidence="6 7" id="KW-0520">NAD</keyword>
<keyword evidence="12" id="KW-1185">Reference proteome</keyword>
<dbReference type="Gene3D" id="3.40.50.620">
    <property type="entry name" value="HUPs"/>
    <property type="match status" value="1"/>
</dbReference>
<dbReference type="NCBIfam" id="NF010588">
    <property type="entry name" value="PRK13981.1"/>
    <property type="match status" value="1"/>
</dbReference>
<dbReference type="CDD" id="cd07570">
    <property type="entry name" value="GAT_Gln-NAD-synth"/>
    <property type="match status" value="1"/>
</dbReference>
<comment type="similarity">
    <text evidence="2 7 8">In the C-terminal section; belongs to the NAD synthetase family.</text>
</comment>
<evidence type="ECO:0000313" key="12">
    <source>
        <dbReference type="Proteomes" id="UP000078070"/>
    </source>
</evidence>
<dbReference type="GO" id="GO:0005737">
    <property type="term" value="C:cytoplasm"/>
    <property type="evidence" value="ECO:0007669"/>
    <property type="project" value="InterPro"/>
</dbReference>
<feature type="binding site" evidence="7">
    <location>
        <position position="385"/>
    </location>
    <ligand>
        <name>deamido-NAD(+)</name>
        <dbReference type="ChEBI" id="CHEBI:58437"/>
        <note>ligand shared between two neighboring subunits</note>
    </ligand>
</feature>
<dbReference type="KEGG" id="mars:A8C75_20995"/>
<evidence type="ECO:0000256" key="1">
    <source>
        <dbReference type="ARBA" id="ARBA00005188"/>
    </source>
</evidence>
<feature type="binding site" evidence="7">
    <location>
        <position position="131"/>
    </location>
    <ligand>
        <name>L-glutamine</name>
        <dbReference type="ChEBI" id="CHEBI:58359"/>
    </ligand>
</feature>
<feature type="binding site" evidence="7">
    <location>
        <begin position="302"/>
        <end position="309"/>
    </location>
    <ligand>
        <name>ATP</name>
        <dbReference type="ChEBI" id="CHEBI:30616"/>
    </ligand>
</feature>
<dbReference type="GO" id="GO:0004359">
    <property type="term" value="F:glutaminase activity"/>
    <property type="evidence" value="ECO:0007669"/>
    <property type="project" value="InterPro"/>
</dbReference>
<feature type="binding site" evidence="7">
    <location>
        <position position="193"/>
    </location>
    <ligand>
        <name>L-glutamine</name>
        <dbReference type="ChEBI" id="CHEBI:58359"/>
    </ligand>
</feature>
<feature type="domain" description="CN hydrolase" evidence="10">
    <location>
        <begin position="17"/>
        <end position="262"/>
    </location>
</feature>
<evidence type="ECO:0000256" key="3">
    <source>
        <dbReference type="ARBA" id="ARBA00022598"/>
    </source>
</evidence>
<feature type="binding site" evidence="7">
    <location>
        <position position="414"/>
    </location>
    <ligand>
        <name>deamido-NAD(+)</name>
        <dbReference type="ChEBI" id="CHEBI:58437"/>
        <note>ligand shared between two neighboring subunits</note>
    </ligand>
</feature>
<dbReference type="InterPro" id="IPR003694">
    <property type="entry name" value="NAD_synthase"/>
</dbReference>
<dbReference type="GO" id="GO:0008795">
    <property type="term" value="F:NAD+ synthase activity"/>
    <property type="evidence" value="ECO:0007669"/>
    <property type="project" value="UniProtKB-UniRule"/>
</dbReference>
<dbReference type="NCBIfam" id="TIGR00552">
    <property type="entry name" value="nadE"/>
    <property type="match status" value="1"/>
</dbReference>
<dbReference type="HAMAP" id="MF_02090">
    <property type="entry name" value="NadE_glutamine_dep"/>
    <property type="match status" value="1"/>
</dbReference>
<dbReference type="Gene3D" id="3.60.110.10">
    <property type="entry name" value="Carbon-nitrogen hydrolase"/>
    <property type="match status" value="1"/>
</dbReference>
<dbReference type="GO" id="GO:0003952">
    <property type="term" value="F:NAD+ synthase (glutamine-hydrolyzing) activity"/>
    <property type="evidence" value="ECO:0007669"/>
    <property type="project" value="UniProtKB-UniRule"/>
</dbReference>
<protein>
    <recommendedName>
        <fullName evidence="7 8">Glutamine-dependent NAD(+) synthetase</fullName>
        <ecNumber evidence="7 8">6.3.5.1</ecNumber>
    </recommendedName>
    <alternativeName>
        <fullName evidence="7 8">NAD(+) synthase [glutamine-hydrolyzing]</fullName>
    </alternativeName>
</protein>
<dbReference type="PANTHER" id="PTHR23090:SF9">
    <property type="entry name" value="GLUTAMINE-DEPENDENT NAD(+) SYNTHETASE"/>
    <property type="match status" value="1"/>
</dbReference>
<evidence type="ECO:0000256" key="9">
    <source>
        <dbReference type="RuleBase" id="RU003811"/>
    </source>
</evidence>
<organism evidence="11 12">
    <name type="scientific">Marinobacterium aestuarii</name>
    <dbReference type="NCBI Taxonomy" id="1821621"/>
    <lineage>
        <taxon>Bacteria</taxon>
        <taxon>Pseudomonadati</taxon>
        <taxon>Pseudomonadota</taxon>
        <taxon>Gammaproteobacteria</taxon>
        <taxon>Oceanospirillales</taxon>
        <taxon>Oceanospirillaceae</taxon>
        <taxon>Marinobacterium</taxon>
    </lineage>
</organism>
<dbReference type="InterPro" id="IPR014729">
    <property type="entry name" value="Rossmann-like_a/b/a_fold"/>
</dbReference>
<keyword evidence="5 7" id="KW-0067">ATP-binding</keyword>
<evidence type="ECO:0000256" key="4">
    <source>
        <dbReference type="ARBA" id="ARBA00022741"/>
    </source>
</evidence>
<feature type="active site" description="For glutaminase activity" evidence="7">
    <location>
        <position position="125"/>
    </location>
</feature>
<dbReference type="Proteomes" id="UP000078070">
    <property type="component" value="Chromosome"/>
</dbReference>
<dbReference type="CDD" id="cd00553">
    <property type="entry name" value="NAD_synthase"/>
    <property type="match status" value="1"/>
</dbReference>
<dbReference type="GO" id="GO:0005524">
    <property type="term" value="F:ATP binding"/>
    <property type="evidence" value="ECO:0007669"/>
    <property type="project" value="UniProtKB-UniRule"/>
</dbReference>
<evidence type="ECO:0000256" key="8">
    <source>
        <dbReference type="PIRNR" id="PIRNR006630"/>
    </source>
</evidence>
<dbReference type="EMBL" id="CP015839">
    <property type="protein sequence ID" value="ANG64706.1"/>
    <property type="molecule type" value="Genomic_DNA"/>
</dbReference>
<comment type="caution">
    <text evidence="7">Lacks conserved residue(s) required for the propagation of feature annotation.</text>
</comment>
<comment type="similarity">
    <text evidence="9">Belongs to the NAD synthetase family.</text>
</comment>
<feature type="binding site" evidence="7">
    <location>
        <position position="187"/>
    </location>
    <ligand>
        <name>L-glutamine</name>
        <dbReference type="ChEBI" id="CHEBI:58359"/>
    </ligand>
</feature>
<dbReference type="PANTHER" id="PTHR23090">
    <property type="entry name" value="NH 3 /GLUTAMINE-DEPENDENT NAD + SYNTHETASE"/>
    <property type="match status" value="1"/>
</dbReference>
<dbReference type="InterPro" id="IPR022310">
    <property type="entry name" value="NAD/GMP_synthase"/>
</dbReference>
<evidence type="ECO:0000256" key="2">
    <source>
        <dbReference type="ARBA" id="ARBA00007145"/>
    </source>
</evidence>
<keyword evidence="4 7" id="KW-0547">Nucleotide-binding</keyword>
<comment type="pathway">
    <text evidence="1 7 8">Cofactor biosynthesis; NAD(+) biosynthesis; NAD(+) from deamido-NAD(+) (L-Gln route): step 1/1.</text>
</comment>
<evidence type="ECO:0000256" key="5">
    <source>
        <dbReference type="ARBA" id="ARBA00022840"/>
    </source>
</evidence>
<feature type="active site" description="Nucleophile; for glutaminase activity" evidence="7">
    <location>
        <position position="161"/>
    </location>
</feature>
<evidence type="ECO:0000256" key="6">
    <source>
        <dbReference type="ARBA" id="ARBA00023027"/>
    </source>
</evidence>
<dbReference type="FunFam" id="3.40.50.620:FF:000106">
    <property type="entry name" value="Glutamine-dependent NAD(+) synthetase"/>
    <property type="match status" value="1"/>
</dbReference>
<evidence type="ECO:0000259" key="10">
    <source>
        <dbReference type="PROSITE" id="PS50263"/>
    </source>
</evidence>
<feature type="binding site" evidence="7">
    <location>
        <position position="524"/>
    </location>
    <ligand>
        <name>deamido-NAD(+)</name>
        <dbReference type="ChEBI" id="CHEBI:58437"/>
        <note>ligand shared between two neighboring subunits</note>
    </ligand>
</feature>
<dbReference type="UniPathway" id="UPA00253">
    <property type="reaction ID" value="UER00334"/>
</dbReference>
<feature type="binding site" evidence="7">
    <location>
        <position position="409"/>
    </location>
    <ligand>
        <name>ATP</name>
        <dbReference type="ChEBI" id="CHEBI:30616"/>
    </ligand>
</feature>
<dbReference type="GO" id="GO:0009435">
    <property type="term" value="P:NAD+ biosynthetic process"/>
    <property type="evidence" value="ECO:0007669"/>
    <property type="project" value="UniProtKB-UniRule"/>
</dbReference>
<gene>
    <name evidence="7" type="primary">nadE</name>
    <name evidence="11" type="ORF">A8C75_20995</name>
</gene>
<dbReference type="STRING" id="1821621.A8C75_20995"/>
<accession>A0A1A9F3A1</accession>
<proteinExistence type="inferred from homology"/>
<evidence type="ECO:0000256" key="7">
    <source>
        <dbReference type="HAMAP-Rule" id="MF_02090"/>
    </source>
</evidence>
<dbReference type="SUPFAM" id="SSF56317">
    <property type="entry name" value="Carbon-nitrogen hydrolase"/>
    <property type="match status" value="1"/>
</dbReference>
<dbReference type="InterPro" id="IPR014445">
    <property type="entry name" value="Gln-dep_NAD_synthase"/>
</dbReference>
<sequence>MRLYPEHETKSSMSNSIRVLMAQINTLVGDIPGNTQRVIDIALDARDRQHANVVLLPELTLSGYPPEDLLLRPSIQTRIEAALTRLREEVRDIHLVVGYPRYRDGVLFNMAGVIYNGELVAEYAKQCLPNYQVFDEMRYFTAGDQPCVFDLKGVPVALTICEDLWKSGPAEQVREQGARLMLNLNASPFHVDKSQQRAKLLSERARQAGCPILYLNQVGGQDELIFDGGSKVIAADGTRVFQGRFFEETFFVAEYNDADQSLAVPGENSVAFPSIEQSVYDALVLGVRDYVNKNGFKGVVLGLSGGIDSGVTLAVAVDALGAERVEAVMMPFRYTSSMSQEDASEQARMLGVRYSSISIEPMYSAFMAQLADEFDGLAADTTEENLQARCRGVVLMAISNKKGVLVLTTGNKSEMAVGYSTLYGDMAGGFDVLKDVPKTLVYRIAAYRNGLSPAIPQRVIDRPPSAELAPDQTDQDSLPDYDVLDRLLELYVEHDYSAHALIAEGFEPEVVQRVIRLVDINEYKRRQAPVGVRITQRGFGRDRRYPITSGWKAGD</sequence>
<comment type="function">
    <text evidence="7">Catalyzes the ATP-dependent amidation of deamido-NAD to form NAD. Uses L-glutamine as a nitrogen source.</text>
</comment>
<reference evidence="12" key="1">
    <citation type="submission" date="2016-05" db="EMBL/GenBank/DDBJ databases">
        <authorList>
            <person name="Baek K."/>
            <person name="Yang S.-J."/>
        </authorList>
    </citation>
    <scope>NUCLEOTIDE SEQUENCE [LARGE SCALE GENOMIC DNA]</scope>
    <source>
        <strain evidence="12">ST58-10</strain>
    </source>
</reference>
<dbReference type="EC" id="6.3.5.1" evidence="7 8"/>
<dbReference type="Pfam" id="PF00795">
    <property type="entry name" value="CN_hydrolase"/>
    <property type="match status" value="1"/>
</dbReference>
<reference evidence="11 12" key="2">
    <citation type="journal article" date="2018" name="Int. J. Syst. Evol. Microbiol.">
        <title>Marinobacterium aestuarii sp. nov., a benzene-degrading marine bacterium isolated from estuary sediment.</title>
        <authorList>
            <person name="Bae S.S."/>
            <person name="Jung J."/>
            <person name="Chung D."/>
            <person name="Baek K."/>
        </authorList>
    </citation>
    <scope>NUCLEOTIDE SEQUENCE [LARGE SCALE GENOMIC DNA]</scope>
    <source>
        <strain evidence="11 12">ST58-10</strain>
    </source>
</reference>
<dbReference type="PIRSF" id="PIRSF006630">
    <property type="entry name" value="NADS_GAT"/>
    <property type="match status" value="1"/>
</dbReference>
<dbReference type="AlphaFoldDB" id="A0A1A9F3A1"/>
<comment type="catalytic activity">
    <reaction evidence="7 8">
        <text>deamido-NAD(+) + L-glutamine + ATP + H2O = L-glutamate + AMP + diphosphate + NAD(+) + H(+)</text>
        <dbReference type="Rhea" id="RHEA:24384"/>
        <dbReference type="ChEBI" id="CHEBI:15377"/>
        <dbReference type="ChEBI" id="CHEBI:15378"/>
        <dbReference type="ChEBI" id="CHEBI:29985"/>
        <dbReference type="ChEBI" id="CHEBI:30616"/>
        <dbReference type="ChEBI" id="CHEBI:33019"/>
        <dbReference type="ChEBI" id="CHEBI:57540"/>
        <dbReference type="ChEBI" id="CHEBI:58359"/>
        <dbReference type="ChEBI" id="CHEBI:58437"/>
        <dbReference type="ChEBI" id="CHEBI:456215"/>
        <dbReference type="EC" id="6.3.5.1"/>
    </reaction>
</comment>